<keyword evidence="2" id="KW-1185">Reference proteome</keyword>
<sequence length="67" mass="7566">MVLPSLINNFAEYLLIFNPIFMGKKLPRLPIVKKRGSYVGMGDTFIAIMPQCNGQLFMASHSFFLTP</sequence>
<accession>A0A4R6G7D1</accession>
<evidence type="ECO:0000313" key="1">
    <source>
        <dbReference type="EMBL" id="TDN89645.1"/>
    </source>
</evidence>
<name>A0A4R6G7D1_9BURK</name>
<reference evidence="1 2" key="1">
    <citation type="submission" date="2019-03" db="EMBL/GenBank/DDBJ databases">
        <title>Genomic Encyclopedia of Type Strains, Phase IV (KMG-IV): sequencing the most valuable type-strain genomes for metagenomic binning, comparative biology and taxonomic classification.</title>
        <authorList>
            <person name="Goeker M."/>
        </authorList>
    </citation>
    <scope>NUCLEOTIDE SEQUENCE [LARGE SCALE GENOMIC DNA]</scope>
    <source>
        <strain evidence="1 2">DSM 18555</strain>
    </source>
</reference>
<dbReference type="EMBL" id="SNWF01000005">
    <property type="protein sequence ID" value="TDN89645.1"/>
    <property type="molecule type" value="Genomic_DNA"/>
</dbReference>
<dbReference type="Proteomes" id="UP000294737">
    <property type="component" value="Unassembled WGS sequence"/>
</dbReference>
<evidence type="ECO:0000313" key="2">
    <source>
        <dbReference type="Proteomes" id="UP000294737"/>
    </source>
</evidence>
<organism evidence="1 2">
    <name type="scientific">Herminiimonas fonticola</name>
    <dbReference type="NCBI Taxonomy" id="303380"/>
    <lineage>
        <taxon>Bacteria</taxon>
        <taxon>Pseudomonadati</taxon>
        <taxon>Pseudomonadota</taxon>
        <taxon>Betaproteobacteria</taxon>
        <taxon>Burkholderiales</taxon>
        <taxon>Oxalobacteraceae</taxon>
        <taxon>Herminiimonas</taxon>
    </lineage>
</organism>
<protein>
    <submittedName>
        <fullName evidence="1">Uncharacterized protein</fullName>
    </submittedName>
</protein>
<comment type="caution">
    <text evidence="1">The sequence shown here is derived from an EMBL/GenBank/DDBJ whole genome shotgun (WGS) entry which is preliminary data.</text>
</comment>
<dbReference type="AlphaFoldDB" id="A0A4R6G7D1"/>
<gene>
    <name evidence="1" type="ORF">EV677_1705</name>
</gene>
<proteinExistence type="predicted"/>